<protein>
    <submittedName>
        <fullName evidence="2">Uncharacterized protein</fullName>
    </submittedName>
</protein>
<evidence type="ECO:0000256" key="1">
    <source>
        <dbReference type="SAM" id="MobiDB-lite"/>
    </source>
</evidence>
<feature type="compositionally biased region" description="Low complexity" evidence="1">
    <location>
        <begin position="1"/>
        <end position="14"/>
    </location>
</feature>
<proteinExistence type="predicted"/>
<gene>
    <name evidence="2" type="ORF">MTR67_042882</name>
</gene>
<feature type="compositionally biased region" description="Polar residues" evidence="1">
    <location>
        <begin position="44"/>
        <end position="55"/>
    </location>
</feature>
<reference evidence="2" key="1">
    <citation type="submission" date="2023-08" db="EMBL/GenBank/DDBJ databases">
        <title>A de novo genome assembly of Solanum verrucosum Schlechtendal, a Mexican diploid species geographically isolated from the other diploid A-genome species in potato relatives.</title>
        <authorList>
            <person name="Hosaka K."/>
        </authorList>
    </citation>
    <scope>NUCLEOTIDE SEQUENCE</scope>
    <source>
        <tissue evidence="2">Young leaves</tissue>
    </source>
</reference>
<feature type="region of interest" description="Disordered" evidence="1">
    <location>
        <begin position="1"/>
        <end position="55"/>
    </location>
</feature>
<keyword evidence="3" id="KW-1185">Reference proteome</keyword>
<sequence>MSNPSSPSRTSLSPKMVNPNPFQFSTTPTKPSPSTPMCGMGETGESTIPQTKVMDQSLVNHVEATTDIEGTGLDIEAKSFEGPSEFENKKKRKGKGKLVESSSKNTNRKKRKVDNTAAMNPVVLSQDARSGETESEDIVRVVAKNGGISTVVRAVEITLSEEFLGIILGVPCKGIRSIEGCKTFTEYVQWATKYRNMKCTGLPKKFFKREHQLFFQFVNKEKSQGPGTRIVAKEKIDRLKADNP</sequence>
<evidence type="ECO:0000313" key="3">
    <source>
        <dbReference type="Proteomes" id="UP001234989"/>
    </source>
</evidence>
<organism evidence="2 3">
    <name type="scientific">Solanum verrucosum</name>
    <dbReference type="NCBI Taxonomy" id="315347"/>
    <lineage>
        <taxon>Eukaryota</taxon>
        <taxon>Viridiplantae</taxon>
        <taxon>Streptophyta</taxon>
        <taxon>Embryophyta</taxon>
        <taxon>Tracheophyta</taxon>
        <taxon>Spermatophyta</taxon>
        <taxon>Magnoliopsida</taxon>
        <taxon>eudicotyledons</taxon>
        <taxon>Gunneridae</taxon>
        <taxon>Pentapetalae</taxon>
        <taxon>asterids</taxon>
        <taxon>lamiids</taxon>
        <taxon>Solanales</taxon>
        <taxon>Solanaceae</taxon>
        <taxon>Solanoideae</taxon>
        <taxon>Solaneae</taxon>
        <taxon>Solanum</taxon>
    </lineage>
</organism>
<name>A0AAF0UNN4_SOLVR</name>
<evidence type="ECO:0000313" key="2">
    <source>
        <dbReference type="EMBL" id="WMV49497.1"/>
    </source>
</evidence>
<accession>A0AAF0UNN4</accession>
<dbReference type="AlphaFoldDB" id="A0AAF0UNN4"/>
<dbReference type="EMBL" id="CP133621">
    <property type="protein sequence ID" value="WMV49497.1"/>
    <property type="molecule type" value="Genomic_DNA"/>
</dbReference>
<feature type="region of interest" description="Disordered" evidence="1">
    <location>
        <begin position="84"/>
        <end position="130"/>
    </location>
</feature>
<dbReference type="Proteomes" id="UP001234989">
    <property type="component" value="Chromosome 10"/>
</dbReference>